<evidence type="ECO:0000313" key="4">
    <source>
        <dbReference type="Proteomes" id="UP000232101"/>
    </source>
</evidence>
<dbReference type="PANTHER" id="PTHR32268:SF15">
    <property type="entry name" value="HOMOSERINE ACETYLTRANSFERASE FAMILY PROTEIN (AFU_ORTHOLOGUE AFUA_1G15350)"/>
    <property type="match status" value="1"/>
</dbReference>
<dbReference type="AlphaFoldDB" id="A0A2M9Q9U0"/>
<protein>
    <recommendedName>
        <fullName evidence="2">AB hydrolase-1 domain-containing protein</fullName>
    </recommendedName>
</protein>
<gene>
    <name evidence="3" type="ORF">CWD94_04925</name>
</gene>
<feature type="active site" evidence="1">
    <location>
        <position position="283"/>
    </location>
</feature>
<feature type="active site" description="Nucleophile" evidence="1">
    <location>
        <position position="129"/>
    </location>
</feature>
<dbReference type="PANTHER" id="PTHR32268">
    <property type="entry name" value="HOMOSERINE O-ACETYLTRANSFERASE"/>
    <property type="match status" value="1"/>
</dbReference>
<dbReference type="RefSeq" id="WP_100542313.1">
    <property type="nucleotide sequence ID" value="NZ_JBHVRA010000001.1"/>
</dbReference>
<dbReference type="GO" id="GO:0016747">
    <property type="term" value="F:acyltransferase activity, transferring groups other than amino-acyl groups"/>
    <property type="evidence" value="ECO:0007669"/>
    <property type="project" value="InterPro"/>
</dbReference>
<accession>A0A2M9Q9U0</accession>
<dbReference type="InterPro" id="IPR000073">
    <property type="entry name" value="AB_hydrolase_1"/>
</dbReference>
<name>A0A2M9Q9U0_9BACI</name>
<comment type="caution">
    <text evidence="3">The sequence shown here is derived from an EMBL/GenBank/DDBJ whole genome shotgun (WGS) entry which is preliminary data.</text>
</comment>
<sequence length="341" mass="38169">MKDYEIYSLGDVMLQSGQKLPQTFLAYKTYGTLNSTKSNVIVYPTWFAGQHTDNEWLIGPGKALDPDKYFIIVPNMLGNGLSSSPSNTPAPFDKANFPLITIYDNVQLQHRLITEKFGIKKIALVVGWSLGALQTFQWGSSYPEMVERIAPFGGTAKTRPHAQVVFEGLIAALQADSNWKEGFYTHQPVTGLAAMGRAYAPWGFSQAYYLEKLYQIEGYSTLKAYLEDYWDQVFLSFDANDLIAMLRTGISGDISANPQDNKNFEQALNKITAHALVMPGSTDLFFPPEDNAYEVKYMSNAVFRSIESKWGHCFGIGQSEQDSLVIDSHLKQFLKSARAEN</sequence>
<evidence type="ECO:0000256" key="1">
    <source>
        <dbReference type="PIRSR" id="PIRSR000443-1"/>
    </source>
</evidence>
<feature type="active site" evidence="1">
    <location>
        <position position="312"/>
    </location>
</feature>
<dbReference type="Pfam" id="PF00561">
    <property type="entry name" value="Abhydrolase_1"/>
    <property type="match status" value="1"/>
</dbReference>
<dbReference type="InterPro" id="IPR029058">
    <property type="entry name" value="AB_hydrolase_fold"/>
</dbReference>
<dbReference type="Gene3D" id="3.40.50.1820">
    <property type="entry name" value="alpha/beta hydrolase"/>
    <property type="match status" value="1"/>
</dbReference>
<feature type="domain" description="AB hydrolase-1" evidence="2">
    <location>
        <begin position="61"/>
        <end position="314"/>
    </location>
</feature>
<dbReference type="EMBL" id="PHQY01000323">
    <property type="protein sequence ID" value="PJO44837.1"/>
    <property type="molecule type" value="Genomic_DNA"/>
</dbReference>
<dbReference type="Proteomes" id="UP000232101">
    <property type="component" value="Unassembled WGS sequence"/>
</dbReference>
<dbReference type="PIRSF" id="PIRSF000443">
    <property type="entry name" value="Homoser_Ac_trans"/>
    <property type="match status" value="1"/>
</dbReference>
<proteinExistence type="predicted"/>
<organism evidence="3 4">
    <name type="scientific">Lysinibacillus xylanilyticus</name>
    <dbReference type="NCBI Taxonomy" id="582475"/>
    <lineage>
        <taxon>Bacteria</taxon>
        <taxon>Bacillati</taxon>
        <taxon>Bacillota</taxon>
        <taxon>Bacilli</taxon>
        <taxon>Bacillales</taxon>
        <taxon>Bacillaceae</taxon>
        <taxon>Lysinibacillus</taxon>
    </lineage>
</organism>
<evidence type="ECO:0000259" key="2">
    <source>
        <dbReference type="Pfam" id="PF00561"/>
    </source>
</evidence>
<dbReference type="NCBIfam" id="NF005757">
    <property type="entry name" value="PRK07581.1"/>
    <property type="match status" value="1"/>
</dbReference>
<dbReference type="InterPro" id="IPR008220">
    <property type="entry name" value="HAT_MetX-like"/>
</dbReference>
<reference evidence="3 4" key="1">
    <citation type="submission" date="2017-11" db="EMBL/GenBank/DDBJ databases">
        <title>Bacterial isolate from king chilli rhizosphere.</title>
        <authorList>
            <person name="Takhelmayum P."/>
            <person name="Sarangthem I."/>
        </authorList>
    </citation>
    <scope>NUCLEOTIDE SEQUENCE [LARGE SCALE GENOMIC DNA]</scope>
    <source>
        <strain evidence="4">t26</strain>
    </source>
</reference>
<dbReference type="SUPFAM" id="SSF53474">
    <property type="entry name" value="alpha/beta-Hydrolases"/>
    <property type="match status" value="1"/>
</dbReference>
<evidence type="ECO:0000313" key="3">
    <source>
        <dbReference type="EMBL" id="PJO44837.1"/>
    </source>
</evidence>